<dbReference type="InterPro" id="IPR022524">
    <property type="entry name" value="FliH_Bacilli"/>
</dbReference>
<evidence type="ECO:0000256" key="1">
    <source>
        <dbReference type="ARBA" id="ARBA00003041"/>
    </source>
</evidence>
<dbReference type="Proteomes" id="UP000198571">
    <property type="component" value="Unassembled WGS sequence"/>
</dbReference>
<keyword evidence="6" id="KW-1006">Bacterial flagellum protein export</keyword>
<name>A0A1H9QN54_9BACI</name>
<evidence type="ECO:0000256" key="6">
    <source>
        <dbReference type="ARBA" id="ARBA00023225"/>
    </source>
</evidence>
<dbReference type="PANTHER" id="PTHR34982:SF1">
    <property type="entry name" value="FLAGELLAR ASSEMBLY PROTEIN FLIH"/>
    <property type="match status" value="1"/>
</dbReference>
<accession>A0A1H9QN54</accession>
<dbReference type="Pfam" id="PF02108">
    <property type="entry name" value="FliH"/>
    <property type="match status" value="1"/>
</dbReference>
<evidence type="ECO:0000313" key="10">
    <source>
        <dbReference type="EMBL" id="SER61173.1"/>
    </source>
</evidence>
<dbReference type="AlphaFoldDB" id="A0A1H9QN54"/>
<feature type="coiled-coil region" evidence="8">
    <location>
        <begin position="54"/>
        <end position="106"/>
    </location>
</feature>
<keyword evidence="10" id="KW-0966">Cell projection</keyword>
<evidence type="ECO:0000256" key="5">
    <source>
        <dbReference type="ARBA" id="ARBA00022927"/>
    </source>
</evidence>
<keyword evidence="10" id="KW-0969">Cilium</keyword>
<dbReference type="EMBL" id="FOGT01000002">
    <property type="protein sequence ID" value="SER61173.1"/>
    <property type="molecule type" value="Genomic_DNA"/>
</dbReference>
<dbReference type="NCBIfam" id="TIGR03825">
    <property type="entry name" value="FliH_bacil"/>
    <property type="match status" value="1"/>
</dbReference>
<evidence type="ECO:0000256" key="4">
    <source>
        <dbReference type="ARBA" id="ARBA00022795"/>
    </source>
</evidence>
<comment type="function">
    <text evidence="1">Needed for flagellar regrowth and assembly.</text>
</comment>
<keyword evidence="11" id="KW-1185">Reference proteome</keyword>
<dbReference type="STRING" id="1601833.SAMN05518684_102267"/>
<evidence type="ECO:0000256" key="8">
    <source>
        <dbReference type="SAM" id="Coils"/>
    </source>
</evidence>
<evidence type="ECO:0000256" key="3">
    <source>
        <dbReference type="ARBA" id="ARBA00022448"/>
    </source>
</evidence>
<keyword evidence="4" id="KW-1005">Bacterial flagellum biogenesis</keyword>
<protein>
    <recommendedName>
        <fullName evidence="7">Flagellar assembly protein FliH</fullName>
    </recommendedName>
</protein>
<keyword evidence="10" id="KW-0282">Flagellum</keyword>
<dbReference type="InterPro" id="IPR018035">
    <property type="entry name" value="Flagellar_FliH/T3SS_HrpE"/>
</dbReference>
<dbReference type="GO" id="GO:0015031">
    <property type="term" value="P:protein transport"/>
    <property type="evidence" value="ECO:0007669"/>
    <property type="project" value="UniProtKB-KW"/>
</dbReference>
<keyword evidence="8" id="KW-0175">Coiled coil</keyword>
<evidence type="ECO:0000313" key="11">
    <source>
        <dbReference type="Proteomes" id="UP000198571"/>
    </source>
</evidence>
<evidence type="ECO:0000256" key="2">
    <source>
        <dbReference type="ARBA" id="ARBA00006602"/>
    </source>
</evidence>
<comment type="similarity">
    <text evidence="2">Belongs to the FliH family.</text>
</comment>
<dbReference type="GO" id="GO:0044781">
    <property type="term" value="P:bacterial-type flagellum organization"/>
    <property type="evidence" value="ECO:0007669"/>
    <property type="project" value="UniProtKB-KW"/>
</dbReference>
<dbReference type="InterPro" id="IPR051472">
    <property type="entry name" value="T3SS_Stator/FliH"/>
</dbReference>
<proteinExistence type="inferred from homology"/>
<evidence type="ECO:0000256" key="7">
    <source>
        <dbReference type="NCBIfam" id="TIGR03825"/>
    </source>
</evidence>
<reference evidence="11" key="1">
    <citation type="submission" date="2016-10" db="EMBL/GenBank/DDBJ databases">
        <authorList>
            <person name="Varghese N."/>
            <person name="Submissions S."/>
        </authorList>
    </citation>
    <scope>NUCLEOTIDE SEQUENCE [LARGE SCALE GENOMIC DNA]</scope>
    <source>
        <strain evidence="11">S9</strain>
    </source>
</reference>
<gene>
    <name evidence="10" type="ORF">SAMN05518684_102267</name>
</gene>
<dbReference type="OrthoDB" id="19020at2"/>
<keyword evidence="3" id="KW-0813">Transport</keyword>
<evidence type="ECO:0000259" key="9">
    <source>
        <dbReference type="Pfam" id="PF02108"/>
    </source>
</evidence>
<sequence length="271" mass="31304">MILLSKIIKSSSASGEQSGKTIRIREIAPFIHEKRSTANNNTTANQSAEHHFHYKEQLEIVSNKKDELARLKKELEIQKDEWHKAMNEEKNRIQEESEQLYRQTAEEGFNQGFCDGAEKAKAEYESYISEARQVVLNAKEDYCRKLAESEPVMLNFAINLAEKIISHTVRNDESAWANLIKEAVTEVREQEEVKIYVHPEWYEATLQHKKELEGIALHTRELLIFPDSSLEKMGCVIETPYGQIDASVDSQLREMKRILFEKLKEGAANEH</sequence>
<feature type="domain" description="Flagellar assembly protein FliH/Type III secretion system HrpE" evidence="9">
    <location>
        <begin position="145"/>
        <end position="254"/>
    </location>
</feature>
<organism evidence="10 11">
    <name type="scientific">Salipaludibacillus aurantiacus</name>
    <dbReference type="NCBI Taxonomy" id="1601833"/>
    <lineage>
        <taxon>Bacteria</taxon>
        <taxon>Bacillati</taxon>
        <taxon>Bacillota</taxon>
        <taxon>Bacilli</taxon>
        <taxon>Bacillales</taxon>
        <taxon>Bacillaceae</taxon>
    </lineage>
</organism>
<dbReference type="PANTHER" id="PTHR34982">
    <property type="entry name" value="YOP PROTEINS TRANSLOCATION PROTEIN L"/>
    <property type="match status" value="1"/>
</dbReference>
<dbReference type="GO" id="GO:0005829">
    <property type="term" value="C:cytosol"/>
    <property type="evidence" value="ECO:0007669"/>
    <property type="project" value="TreeGrafter"/>
</dbReference>
<keyword evidence="5" id="KW-0653">Protein transport</keyword>